<gene>
    <name evidence="3" type="ORF">ENS64_15570</name>
</gene>
<dbReference type="InterPro" id="IPR036465">
    <property type="entry name" value="vWFA_dom_sf"/>
</dbReference>
<dbReference type="PROSITE" id="PS50234">
    <property type="entry name" value="VWFA"/>
    <property type="match status" value="1"/>
</dbReference>
<dbReference type="CDD" id="cd00198">
    <property type="entry name" value="vWFA"/>
    <property type="match status" value="1"/>
</dbReference>
<dbReference type="SUPFAM" id="SSF53300">
    <property type="entry name" value="vWA-like"/>
    <property type="match status" value="1"/>
</dbReference>
<dbReference type="Pfam" id="PF00092">
    <property type="entry name" value="VWA"/>
    <property type="match status" value="1"/>
</dbReference>
<feature type="compositionally biased region" description="Gly residues" evidence="1">
    <location>
        <begin position="135"/>
        <end position="145"/>
    </location>
</feature>
<dbReference type="EMBL" id="DSVQ01000018">
    <property type="protein sequence ID" value="HGT40662.1"/>
    <property type="molecule type" value="Genomic_DNA"/>
</dbReference>
<dbReference type="AlphaFoldDB" id="A0A7C4LMB6"/>
<proteinExistence type="predicted"/>
<accession>A0A7C4LMB6</accession>
<dbReference type="SMART" id="SM00327">
    <property type="entry name" value="VWA"/>
    <property type="match status" value="1"/>
</dbReference>
<name>A0A7C4LMB6_9PLAN</name>
<evidence type="ECO:0000259" key="2">
    <source>
        <dbReference type="PROSITE" id="PS50234"/>
    </source>
</evidence>
<comment type="caution">
    <text evidence="3">The sequence shown here is derived from an EMBL/GenBank/DDBJ whole genome shotgun (WGS) entry which is preliminary data.</text>
</comment>
<organism evidence="3">
    <name type="scientific">Schlesneria paludicola</name>
    <dbReference type="NCBI Taxonomy" id="360056"/>
    <lineage>
        <taxon>Bacteria</taxon>
        <taxon>Pseudomonadati</taxon>
        <taxon>Planctomycetota</taxon>
        <taxon>Planctomycetia</taxon>
        <taxon>Planctomycetales</taxon>
        <taxon>Planctomycetaceae</taxon>
        <taxon>Schlesneria</taxon>
    </lineage>
</organism>
<dbReference type="Gene3D" id="3.40.50.410">
    <property type="entry name" value="von Willebrand factor, type A domain"/>
    <property type="match status" value="1"/>
</dbReference>
<reference evidence="3" key="1">
    <citation type="journal article" date="2020" name="mSystems">
        <title>Genome- and Community-Level Interaction Insights into Carbon Utilization and Element Cycling Functions of Hydrothermarchaeota in Hydrothermal Sediment.</title>
        <authorList>
            <person name="Zhou Z."/>
            <person name="Liu Y."/>
            <person name="Xu W."/>
            <person name="Pan J."/>
            <person name="Luo Z.H."/>
            <person name="Li M."/>
        </authorList>
    </citation>
    <scope>NUCLEOTIDE SEQUENCE [LARGE SCALE GENOMIC DNA]</scope>
    <source>
        <strain evidence="3">SpSt-508</strain>
    </source>
</reference>
<feature type="domain" description="VWFA" evidence="2">
    <location>
        <begin position="159"/>
        <end position="316"/>
    </location>
</feature>
<dbReference type="InterPro" id="IPR002035">
    <property type="entry name" value="VWF_A"/>
</dbReference>
<evidence type="ECO:0000313" key="3">
    <source>
        <dbReference type="EMBL" id="HGT40662.1"/>
    </source>
</evidence>
<protein>
    <submittedName>
        <fullName evidence="3">VWA domain-containing protein</fullName>
    </submittedName>
</protein>
<evidence type="ECO:0000256" key="1">
    <source>
        <dbReference type="SAM" id="MobiDB-lite"/>
    </source>
</evidence>
<feature type="region of interest" description="Disordered" evidence="1">
    <location>
        <begin position="111"/>
        <end position="146"/>
    </location>
</feature>
<sequence>MARCCNVRWTLPDRRCGWSVLCSGVGHALVLGILACWSVSVPGARTNLVIDATWTDPRPDIAWEPTTPTNPQQVSLDAGGAAPVLLTVAEWLESAEQQPSVTVPMETQVETQDAEPTVRKPGRHTVRPVSATNGAGQGPGIGPGQTEGFFGVKPPAAARIVFVVDSSRSMNHRHDSELKTRFRRVKFELLKCITEMQADQFYYVIFFSNETLPMPASGLQPARPGLREPYLQWIGQVPSGGSPTDPRQALRLALQLQPDFIFFLTDGEFPSGVSRQLRALRQDRVVIHTFAFGETLGEDTLKTLAANNRGEYRFVP</sequence>